<dbReference type="Pfam" id="PF01209">
    <property type="entry name" value="Ubie_methyltran"/>
    <property type="match status" value="1"/>
</dbReference>
<comment type="caution">
    <text evidence="2">The sequence shown here is derived from an EMBL/GenBank/DDBJ whole genome shotgun (WGS) entry which is preliminary data.</text>
</comment>
<evidence type="ECO:0000313" key="3">
    <source>
        <dbReference type="Proteomes" id="UP001642900"/>
    </source>
</evidence>
<accession>A0A6G4WAB2</accession>
<feature type="domain" description="DUF1330" evidence="1">
    <location>
        <begin position="2"/>
        <end position="95"/>
    </location>
</feature>
<keyword evidence="3" id="KW-1185">Reference proteome</keyword>
<dbReference type="Gene3D" id="3.40.50.150">
    <property type="entry name" value="Vaccinia Virus protein VP39"/>
    <property type="match status" value="1"/>
</dbReference>
<gene>
    <name evidence="2" type="ORF">G6N73_10145</name>
</gene>
<evidence type="ECO:0000259" key="1">
    <source>
        <dbReference type="Pfam" id="PF07045"/>
    </source>
</evidence>
<dbReference type="EMBL" id="JAAKZF010000009">
    <property type="protein sequence ID" value="NGO51539.1"/>
    <property type="molecule type" value="Genomic_DNA"/>
</dbReference>
<dbReference type="GO" id="GO:0008168">
    <property type="term" value="F:methyltransferase activity"/>
    <property type="evidence" value="ECO:0007669"/>
    <property type="project" value="TreeGrafter"/>
</dbReference>
<dbReference type="InterPro" id="IPR029063">
    <property type="entry name" value="SAM-dependent_MTases_sf"/>
</dbReference>
<reference evidence="2 3" key="1">
    <citation type="submission" date="2020-02" db="EMBL/GenBank/DDBJ databases">
        <title>Genome sequence of strain CCNWXJ40-4.</title>
        <authorList>
            <person name="Gao J."/>
            <person name="Sun J."/>
        </authorList>
    </citation>
    <scope>NUCLEOTIDE SEQUENCE [LARGE SCALE GENOMIC DNA]</scope>
    <source>
        <strain evidence="2 3">CCNWXJ 40-4</strain>
    </source>
</reference>
<organism evidence="2 3">
    <name type="scientific">Allomesorhizobium camelthorni</name>
    <dbReference type="NCBI Taxonomy" id="475069"/>
    <lineage>
        <taxon>Bacteria</taxon>
        <taxon>Pseudomonadati</taxon>
        <taxon>Pseudomonadota</taxon>
        <taxon>Alphaproteobacteria</taxon>
        <taxon>Hyphomicrobiales</taxon>
        <taxon>Phyllobacteriaceae</taxon>
        <taxon>Allomesorhizobium</taxon>
    </lineage>
</organism>
<name>A0A6G4WAB2_9HYPH</name>
<dbReference type="PANTHER" id="PTHR42912">
    <property type="entry name" value="METHYLTRANSFERASE"/>
    <property type="match status" value="1"/>
</dbReference>
<sequence>MSAYWFFDVREITDHAKVEQYLAGVFATVEQYGGRYLVLGGKPELVEGNWQPVYPVILEFSDNQQAQRWYSSPEYEPLKALRLAGTRSNAVFLEGATPESGEAAVQTHREGMSKSPAEIYDALFVPALFLQWGPIVAGEAQIGRGDRVIDVACGTGVLALAAYDRVGPDGEVVGLDPNSDMLGVARRKSTRIDWREGRAEEIPYPDGRFDAAISQFGLMFFEDRAAGLREMMRVVKPGGRLAVAVCDSLDQSPGYAAVADMLGLLFGDDVANAFRAPFVLGDAKLLHSLCATAGIERAKVRRHRGTVRFASIKALISTERACVWTLGGLLNEDQFGRLLEEAERTLATFVTASGEVSFDMPALIITASKD</sequence>
<dbReference type="PANTHER" id="PTHR42912:SF80">
    <property type="entry name" value="METHYLTRANSFERASE DOMAIN-CONTAINING PROTEIN"/>
    <property type="match status" value="1"/>
</dbReference>
<protein>
    <submittedName>
        <fullName evidence="2">DUF1330 domain-containing protein</fullName>
    </submittedName>
</protein>
<dbReference type="SUPFAM" id="SSF54909">
    <property type="entry name" value="Dimeric alpha+beta barrel"/>
    <property type="match status" value="1"/>
</dbReference>
<dbReference type="SUPFAM" id="SSF53335">
    <property type="entry name" value="S-adenosyl-L-methionine-dependent methyltransferases"/>
    <property type="match status" value="1"/>
</dbReference>
<dbReference type="AlphaFoldDB" id="A0A6G4WAB2"/>
<dbReference type="InterPro" id="IPR010753">
    <property type="entry name" value="DUF1330"/>
</dbReference>
<dbReference type="RefSeq" id="WP_165027016.1">
    <property type="nucleotide sequence ID" value="NZ_JAAKZF010000009.1"/>
</dbReference>
<dbReference type="Gene3D" id="3.30.70.100">
    <property type="match status" value="1"/>
</dbReference>
<dbReference type="InterPro" id="IPR050508">
    <property type="entry name" value="Methyltransf_Superfamily"/>
</dbReference>
<dbReference type="CDD" id="cd02440">
    <property type="entry name" value="AdoMet_MTases"/>
    <property type="match status" value="1"/>
</dbReference>
<dbReference type="Pfam" id="PF07045">
    <property type="entry name" value="DUF1330"/>
    <property type="match status" value="1"/>
</dbReference>
<evidence type="ECO:0000313" key="2">
    <source>
        <dbReference type="EMBL" id="NGO51539.1"/>
    </source>
</evidence>
<dbReference type="InterPro" id="IPR011008">
    <property type="entry name" value="Dimeric_a/b-barrel"/>
</dbReference>
<dbReference type="Proteomes" id="UP001642900">
    <property type="component" value="Unassembled WGS sequence"/>
</dbReference>
<proteinExistence type="predicted"/>